<feature type="chain" id="PRO_5013345072" evidence="1">
    <location>
        <begin position="18"/>
        <end position="115"/>
    </location>
</feature>
<reference evidence="2 3" key="1">
    <citation type="submission" date="2016-07" db="EMBL/GenBank/DDBJ databases">
        <title>Pervasive Adenine N6-methylation of Active Genes in Fungi.</title>
        <authorList>
            <consortium name="DOE Joint Genome Institute"/>
            <person name="Mondo S.J."/>
            <person name="Dannebaum R.O."/>
            <person name="Kuo R.C."/>
            <person name="Labutti K."/>
            <person name="Haridas S."/>
            <person name="Kuo A."/>
            <person name="Salamov A."/>
            <person name="Ahrendt S.R."/>
            <person name="Lipzen A."/>
            <person name="Sullivan W."/>
            <person name="Andreopoulos W.B."/>
            <person name="Clum A."/>
            <person name="Lindquist E."/>
            <person name="Daum C."/>
            <person name="Ramamoorthy G.K."/>
            <person name="Gryganskyi A."/>
            <person name="Culley D."/>
            <person name="Magnuson J.K."/>
            <person name="James T.Y."/>
            <person name="O'Malley M.A."/>
            <person name="Stajich J.E."/>
            <person name="Spatafora J.W."/>
            <person name="Visel A."/>
            <person name="Grigoriev I.V."/>
        </authorList>
    </citation>
    <scope>NUCLEOTIDE SEQUENCE [LARGE SCALE GENOMIC DNA]</scope>
    <source>
        <strain evidence="2 3">JEL800</strain>
    </source>
</reference>
<evidence type="ECO:0000313" key="3">
    <source>
        <dbReference type="Proteomes" id="UP000193642"/>
    </source>
</evidence>
<keyword evidence="3" id="KW-1185">Reference proteome</keyword>
<gene>
    <name evidence="2" type="ORF">BCR33DRAFT_244784</name>
</gene>
<evidence type="ECO:0000256" key="1">
    <source>
        <dbReference type="SAM" id="SignalP"/>
    </source>
</evidence>
<dbReference type="EMBL" id="MCGO01000024">
    <property type="protein sequence ID" value="ORY43599.1"/>
    <property type="molecule type" value="Genomic_DNA"/>
</dbReference>
<evidence type="ECO:0000313" key="2">
    <source>
        <dbReference type="EMBL" id="ORY43599.1"/>
    </source>
</evidence>
<name>A0A1Y2C9A1_9FUNG</name>
<dbReference type="Proteomes" id="UP000193642">
    <property type="component" value="Unassembled WGS sequence"/>
</dbReference>
<comment type="caution">
    <text evidence="2">The sequence shown here is derived from an EMBL/GenBank/DDBJ whole genome shotgun (WGS) entry which is preliminary data.</text>
</comment>
<keyword evidence="1" id="KW-0732">Signal</keyword>
<accession>A0A1Y2C9A1</accession>
<dbReference type="OrthoDB" id="10595826at2759"/>
<organism evidence="2 3">
    <name type="scientific">Rhizoclosmatium globosum</name>
    <dbReference type="NCBI Taxonomy" id="329046"/>
    <lineage>
        <taxon>Eukaryota</taxon>
        <taxon>Fungi</taxon>
        <taxon>Fungi incertae sedis</taxon>
        <taxon>Chytridiomycota</taxon>
        <taxon>Chytridiomycota incertae sedis</taxon>
        <taxon>Chytridiomycetes</taxon>
        <taxon>Chytridiales</taxon>
        <taxon>Chytriomycetaceae</taxon>
        <taxon>Rhizoclosmatium</taxon>
    </lineage>
</organism>
<feature type="signal peptide" evidence="1">
    <location>
        <begin position="1"/>
        <end position="17"/>
    </location>
</feature>
<dbReference type="AlphaFoldDB" id="A0A1Y2C9A1"/>
<proteinExistence type="predicted"/>
<protein>
    <submittedName>
        <fullName evidence="2">Uncharacterized protein</fullName>
    </submittedName>
</protein>
<sequence>MRIFAAILIFAAWTTTAEPTKGYQIWYRLTGGRSFSLSLKSFAKCVDNSRCCASTLVSLFTSSKPLPYGYSYVFFDGPACTGRISRRGSSRQSNWLFWTHIVFNRGCFCIRSAYT</sequence>